<keyword evidence="6 11" id="KW-0798">TonB box</keyword>
<dbReference type="Gene3D" id="2.170.130.10">
    <property type="entry name" value="TonB-dependent receptor, plug domain"/>
    <property type="match status" value="1"/>
</dbReference>
<dbReference type="PANTHER" id="PTHR30069:SF29">
    <property type="entry name" value="HEMOGLOBIN AND HEMOGLOBIN-HAPTOGLOBIN-BINDING PROTEIN 1-RELATED"/>
    <property type="match status" value="1"/>
</dbReference>
<evidence type="ECO:0000259" key="13">
    <source>
        <dbReference type="Pfam" id="PF00593"/>
    </source>
</evidence>
<evidence type="ECO:0000256" key="1">
    <source>
        <dbReference type="ARBA" id="ARBA00004571"/>
    </source>
</evidence>
<dbReference type="InterPro" id="IPR037066">
    <property type="entry name" value="Plug_dom_sf"/>
</dbReference>
<dbReference type="GO" id="GO:0044718">
    <property type="term" value="P:siderophore transmembrane transport"/>
    <property type="evidence" value="ECO:0007669"/>
    <property type="project" value="TreeGrafter"/>
</dbReference>
<evidence type="ECO:0000256" key="2">
    <source>
        <dbReference type="ARBA" id="ARBA00022448"/>
    </source>
</evidence>
<proteinExistence type="inferred from homology"/>
<reference evidence="15 16" key="1">
    <citation type="submission" date="2020-05" db="EMBL/GenBank/DDBJ databases">
        <title>Complete genome sequence of Gemmatimonas greenlandica TET16.</title>
        <authorList>
            <person name="Zeng Y."/>
        </authorList>
    </citation>
    <scope>NUCLEOTIDE SEQUENCE [LARGE SCALE GENOMIC DNA]</scope>
    <source>
        <strain evidence="15 16">TET16</strain>
    </source>
</reference>
<dbReference type="AlphaFoldDB" id="A0A6M4IV71"/>
<dbReference type="InterPro" id="IPR012910">
    <property type="entry name" value="Plug_dom"/>
</dbReference>
<evidence type="ECO:0000259" key="14">
    <source>
        <dbReference type="Pfam" id="PF07715"/>
    </source>
</evidence>
<dbReference type="Gene3D" id="2.60.40.1120">
    <property type="entry name" value="Carboxypeptidase-like, regulatory domain"/>
    <property type="match status" value="1"/>
</dbReference>
<dbReference type="PANTHER" id="PTHR30069">
    <property type="entry name" value="TONB-DEPENDENT OUTER MEMBRANE RECEPTOR"/>
    <property type="match status" value="1"/>
</dbReference>
<organism evidence="15 16">
    <name type="scientific">Gemmatimonas groenlandica</name>
    <dbReference type="NCBI Taxonomy" id="2732249"/>
    <lineage>
        <taxon>Bacteria</taxon>
        <taxon>Pseudomonadati</taxon>
        <taxon>Gemmatimonadota</taxon>
        <taxon>Gemmatimonadia</taxon>
        <taxon>Gemmatimonadales</taxon>
        <taxon>Gemmatimonadaceae</taxon>
        <taxon>Gemmatimonas</taxon>
    </lineage>
</organism>
<dbReference type="PROSITE" id="PS52016">
    <property type="entry name" value="TONB_DEPENDENT_REC_3"/>
    <property type="match status" value="1"/>
</dbReference>
<accession>A0A6M4IV71</accession>
<name>A0A6M4IV71_9BACT</name>
<keyword evidence="9 10" id="KW-0998">Cell outer membrane</keyword>
<keyword evidence="2 10" id="KW-0813">Transport</keyword>
<feature type="domain" description="TonB-dependent receptor plug" evidence="14">
    <location>
        <begin position="131"/>
        <end position="259"/>
    </location>
</feature>
<evidence type="ECO:0000256" key="7">
    <source>
        <dbReference type="ARBA" id="ARBA00023136"/>
    </source>
</evidence>
<evidence type="ECO:0000313" key="16">
    <source>
        <dbReference type="Proteomes" id="UP000500938"/>
    </source>
</evidence>
<evidence type="ECO:0000256" key="3">
    <source>
        <dbReference type="ARBA" id="ARBA00022452"/>
    </source>
</evidence>
<evidence type="ECO:0000256" key="6">
    <source>
        <dbReference type="ARBA" id="ARBA00023077"/>
    </source>
</evidence>
<dbReference type="EMBL" id="CP053085">
    <property type="protein sequence ID" value="QJR36081.1"/>
    <property type="molecule type" value="Genomic_DNA"/>
</dbReference>
<evidence type="ECO:0000256" key="5">
    <source>
        <dbReference type="ARBA" id="ARBA00022729"/>
    </source>
</evidence>
<sequence length="950" mass="102113">MRRWLRHVGNIRPWIGALALLVASHPAAAQDGTGRIRGKVTNVGNGAPIPAQVGILGERIGATTGADGSYLITGVAPGQRTVRVRALGYQQIDKVVSVTANGIVTLDVAMTAAPTSLNEIVVTGTAGSARKREVGNSIGQVKLADIPEVPTNVSNLLSGRVAGVTVAGGVGNAGGGQAIRLRGATSVSLTNQPLIYIDGVRTRSEEYPRNGVFTGATQRGANSNSSPLNDINPDDIERIEIVKGAAAATLFGTDASAGVIQIFTKRGQSGAAKWNVQFNSGFNKLQKFGTDSAPLLFMDPFLRNGGRYGTQMQVSGGTGPSLKYLLSVGADNTEGVMPNDLERKYSVRSNIDFAPAKKLATSFNVSYTNNLINNTPAGNNAQGLTLNAFRRNRNYFASENPDTIRRVLTQQLASNIDRLILGFTNTFTPIQAVSSRFTVGFDRAAVENRNIRPYGFPNAPLGVAQNQRWANTTLSMDWVNNLEKQFNDDFKATVSFGSQYVNSAVGDVVAYSERFAAPGEVTAASGSQKLSDENRQRVITGGVFAQSLLGFKDRYFVTIATRIDGNSAFGKDFGFQTYPKISGSWVVSDEGFWKEKLGTLKLRAAYGQAGRAPGAFDAVQTWTPVGWGVDPALRPLNLGNANLGPERTAETELGFDHSLWGGRLTTDFTYFNATTSDALFRVNAPPSQGFLNSVLRNVGELNKQGFEIAMNGTILDRENWGLNAGINLSTNKSLVQSLGGVPAFGIGNNGWVQTGSAAPVVQGMLIRNPNAVGEAPDTMSNYNFGPSQPTHIIGGTLSLRTYKRITISMRTEYQGGAYINEDASYQALSRSVEWPTCFDAYKNIAAGKPITVRENLTCKATNVRSTMFIFPADFFKIRDVTVVVPLGKLIPKVASSSLVFSAQNFFRRNYGMPLFDPEMSGNDGFNANPRYISEQIPAPAMYLTSLRLSF</sequence>
<dbReference type="Proteomes" id="UP000500938">
    <property type="component" value="Chromosome"/>
</dbReference>
<keyword evidence="8 15" id="KW-0675">Receptor</keyword>
<comment type="similarity">
    <text evidence="10 11">Belongs to the TonB-dependent receptor family.</text>
</comment>
<feature type="chain" id="PRO_5026811997" evidence="12">
    <location>
        <begin position="30"/>
        <end position="950"/>
    </location>
</feature>
<evidence type="ECO:0000313" key="15">
    <source>
        <dbReference type="EMBL" id="QJR36081.1"/>
    </source>
</evidence>
<dbReference type="KEGG" id="ggr:HKW67_11475"/>
<dbReference type="InterPro" id="IPR036942">
    <property type="entry name" value="Beta-barrel_TonB_sf"/>
</dbReference>
<evidence type="ECO:0000256" key="4">
    <source>
        <dbReference type="ARBA" id="ARBA00022692"/>
    </source>
</evidence>
<keyword evidence="16" id="KW-1185">Reference proteome</keyword>
<dbReference type="Gene3D" id="2.40.170.20">
    <property type="entry name" value="TonB-dependent receptor, beta-barrel domain"/>
    <property type="match status" value="1"/>
</dbReference>
<feature type="domain" description="TonB-dependent receptor-like beta-barrel" evidence="13">
    <location>
        <begin position="366"/>
        <end position="733"/>
    </location>
</feature>
<keyword evidence="3 10" id="KW-1134">Transmembrane beta strand</keyword>
<dbReference type="Pfam" id="PF07715">
    <property type="entry name" value="Plug"/>
    <property type="match status" value="1"/>
</dbReference>
<dbReference type="SUPFAM" id="SSF56935">
    <property type="entry name" value="Porins"/>
    <property type="match status" value="1"/>
</dbReference>
<dbReference type="Pfam" id="PF00593">
    <property type="entry name" value="TonB_dep_Rec_b-barrel"/>
    <property type="match status" value="1"/>
</dbReference>
<dbReference type="Pfam" id="PF13620">
    <property type="entry name" value="CarboxypepD_reg"/>
    <property type="match status" value="1"/>
</dbReference>
<keyword evidence="4 10" id="KW-0812">Transmembrane</keyword>
<evidence type="ECO:0000256" key="11">
    <source>
        <dbReference type="RuleBase" id="RU003357"/>
    </source>
</evidence>
<evidence type="ECO:0000256" key="12">
    <source>
        <dbReference type="SAM" id="SignalP"/>
    </source>
</evidence>
<evidence type="ECO:0000256" key="9">
    <source>
        <dbReference type="ARBA" id="ARBA00023237"/>
    </source>
</evidence>
<keyword evidence="7 10" id="KW-0472">Membrane</keyword>
<feature type="signal peptide" evidence="12">
    <location>
        <begin position="1"/>
        <end position="29"/>
    </location>
</feature>
<evidence type="ECO:0000256" key="8">
    <source>
        <dbReference type="ARBA" id="ARBA00023170"/>
    </source>
</evidence>
<dbReference type="GO" id="GO:0015344">
    <property type="term" value="F:siderophore uptake transmembrane transporter activity"/>
    <property type="evidence" value="ECO:0007669"/>
    <property type="project" value="TreeGrafter"/>
</dbReference>
<dbReference type="SUPFAM" id="SSF49452">
    <property type="entry name" value="Starch-binding domain-like"/>
    <property type="match status" value="1"/>
</dbReference>
<dbReference type="InterPro" id="IPR039426">
    <property type="entry name" value="TonB-dep_rcpt-like"/>
</dbReference>
<dbReference type="GO" id="GO:0009279">
    <property type="term" value="C:cell outer membrane"/>
    <property type="evidence" value="ECO:0007669"/>
    <property type="project" value="UniProtKB-SubCell"/>
</dbReference>
<dbReference type="InterPro" id="IPR000531">
    <property type="entry name" value="Beta-barrel_TonB"/>
</dbReference>
<evidence type="ECO:0000256" key="10">
    <source>
        <dbReference type="PROSITE-ProRule" id="PRU01360"/>
    </source>
</evidence>
<comment type="subcellular location">
    <subcellularLocation>
        <location evidence="1 10">Cell outer membrane</location>
        <topology evidence="1 10">Multi-pass membrane protein</topology>
    </subcellularLocation>
</comment>
<keyword evidence="5 12" id="KW-0732">Signal</keyword>
<protein>
    <submittedName>
        <fullName evidence="15">TonB-dependent receptor</fullName>
    </submittedName>
</protein>
<gene>
    <name evidence="15" type="ORF">HKW67_11475</name>
</gene>
<dbReference type="InterPro" id="IPR013784">
    <property type="entry name" value="Carb-bd-like_fold"/>
</dbReference>
<dbReference type="GO" id="GO:0030246">
    <property type="term" value="F:carbohydrate binding"/>
    <property type="evidence" value="ECO:0007669"/>
    <property type="project" value="InterPro"/>
</dbReference>
<dbReference type="RefSeq" id="WP_171225514.1">
    <property type="nucleotide sequence ID" value="NZ_CP053085.1"/>
</dbReference>